<evidence type="ECO:0000313" key="2">
    <source>
        <dbReference type="Proteomes" id="UP000198757"/>
    </source>
</evidence>
<sequence>MLAKKVALKSITNASCSKKPYKFLPFLYTYYVGTTFPTKWKFFGFYVHMINCMKRTSVGKITHNISRENRVDKDDFILEFYDEIHKYPVLTIEVKENKSRLFFDIHPF</sequence>
<reference evidence="2" key="1">
    <citation type="submission" date="2016-10" db="EMBL/GenBank/DDBJ databases">
        <authorList>
            <person name="Varghese N."/>
            <person name="Submissions S."/>
        </authorList>
    </citation>
    <scope>NUCLEOTIDE SEQUENCE [LARGE SCALE GENOMIC DNA]</scope>
    <source>
        <strain evidence="2">DSM 25811 / CCM 8410 / LMG 26954 / E90</strain>
    </source>
</reference>
<dbReference type="EMBL" id="FMZO01000009">
    <property type="protein sequence ID" value="SDD41593.1"/>
    <property type="molecule type" value="Genomic_DNA"/>
</dbReference>
<name>A0A1G6UJV6_NIADE</name>
<protein>
    <submittedName>
        <fullName evidence="1">Uncharacterized protein</fullName>
    </submittedName>
</protein>
<keyword evidence="2" id="KW-1185">Reference proteome</keyword>
<dbReference type="AlphaFoldDB" id="A0A1G6UJV6"/>
<dbReference type="Proteomes" id="UP000198757">
    <property type="component" value="Unassembled WGS sequence"/>
</dbReference>
<gene>
    <name evidence="1" type="ORF">SAMN04487894_1096</name>
</gene>
<evidence type="ECO:0000313" key="1">
    <source>
        <dbReference type="EMBL" id="SDD41593.1"/>
    </source>
</evidence>
<proteinExistence type="predicted"/>
<organism evidence="1 2">
    <name type="scientific">Niabella drilacis (strain DSM 25811 / CCM 8410 / CCUG 62505 / LMG 26954 / E90)</name>
    <dbReference type="NCBI Taxonomy" id="1285928"/>
    <lineage>
        <taxon>Bacteria</taxon>
        <taxon>Pseudomonadati</taxon>
        <taxon>Bacteroidota</taxon>
        <taxon>Chitinophagia</taxon>
        <taxon>Chitinophagales</taxon>
        <taxon>Chitinophagaceae</taxon>
        <taxon>Niabella</taxon>
    </lineage>
</organism>
<accession>A0A1G6UJV6</accession>
<dbReference type="STRING" id="1285928.SAMN04487894_1096"/>